<dbReference type="PANTHER" id="PTHR30154:SF34">
    <property type="entry name" value="TRANSCRIPTIONAL REGULATOR AZLB"/>
    <property type="match status" value="1"/>
</dbReference>
<dbReference type="PANTHER" id="PTHR30154">
    <property type="entry name" value="LEUCINE-RESPONSIVE REGULATORY PROTEIN"/>
    <property type="match status" value="1"/>
</dbReference>
<dbReference type="EMBL" id="JBHUIP010000014">
    <property type="protein sequence ID" value="MFD2264956.1"/>
    <property type="molecule type" value="Genomic_DNA"/>
</dbReference>
<protein>
    <submittedName>
        <fullName evidence="5">Lrp/AsnC family transcriptional regulator</fullName>
    </submittedName>
</protein>
<sequence length="155" mass="16996">MEKPPLDGFDRKILLLLQEDGRMSMTDLAEKVGLSATPCQRRVKRLEEAGLITGYRAQISRTAAGRALTAFVYLKVDNHGEATSNAVQQAMAAMPEVVACYITSGEADFMVELVLPDLAAYEAILFGKFLKMPMIKDVNTTFVLRTVKQDGAIPV</sequence>
<dbReference type="InterPro" id="IPR019888">
    <property type="entry name" value="Tscrpt_reg_AsnC-like"/>
</dbReference>
<keyword evidence="1" id="KW-0805">Transcription regulation</keyword>
<dbReference type="PROSITE" id="PS00519">
    <property type="entry name" value="HTH_ASNC_1"/>
    <property type="match status" value="1"/>
</dbReference>
<dbReference type="InterPro" id="IPR019887">
    <property type="entry name" value="Tscrpt_reg_AsnC/Lrp_C"/>
</dbReference>
<dbReference type="InterPro" id="IPR036388">
    <property type="entry name" value="WH-like_DNA-bd_sf"/>
</dbReference>
<organism evidence="5 6">
    <name type="scientific">Lacibacterium aquatile</name>
    <dbReference type="NCBI Taxonomy" id="1168082"/>
    <lineage>
        <taxon>Bacteria</taxon>
        <taxon>Pseudomonadati</taxon>
        <taxon>Pseudomonadota</taxon>
        <taxon>Alphaproteobacteria</taxon>
        <taxon>Rhodospirillales</taxon>
        <taxon>Rhodospirillaceae</taxon>
    </lineage>
</organism>
<evidence type="ECO:0000313" key="5">
    <source>
        <dbReference type="EMBL" id="MFD2264956.1"/>
    </source>
</evidence>
<dbReference type="Proteomes" id="UP001597295">
    <property type="component" value="Unassembled WGS sequence"/>
</dbReference>
<keyword evidence="2" id="KW-0238">DNA-binding</keyword>
<gene>
    <name evidence="5" type="ORF">ACFSM5_18770</name>
</gene>
<dbReference type="Gene3D" id="1.10.10.10">
    <property type="entry name" value="Winged helix-like DNA-binding domain superfamily/Winged helix DNA-binding domain"/>
    <property type="match status" value="1"/>
</dbReference>
<dbReference type="SMART" id="SM00344">
    <property type="entry name" value="HTH_ASNC"/>
    <property type="match status" value="1"/>
</dbReference>
<reference evidence="6" key="1">
    <citation type="journal article" date="2019" name="Int. J. Syst. Evol. Microbiol.">
        <title>The Global Catalogue of Microorganisms (GCM) 10K type strain sequencing project: providing services to taxonomists for standard genome sequencing and annotation.</title>
        <authorList>
            <consortium name="The Broad Institute Genomics Platform"/>
            <consortium name="The Broad Institute Genome Sequencing Center for Infectious Disease"/>
            <person name="Wu L."/>
            <person name="Ma J."/>
        </authorList>
    </citation>
    <scope>NUCLEOTIDE SEQUENCE [LARGE SCALE GENOMIC DNA]</scope>
    <source>
        <strain evidence="6">CGMCC 1.19062</strain>
    </source>
</reference>
<dbReference type="PROSITE" id="PS50956">
    <property type="entry name" value="HTH_ASNC_2"/>
    <property type="match status" value="1"/>
</dbReference>
<comment type="caution">
    <text evidence="5">The sequence shown here is derived from an EMBL/GenBank/DDBJ whole genome shotgun (WGS) entry which is preliminary data.</text>
</comment>
<dbReference type="RefSeq" id="WP_379878110.1">
    <property type="nucleotide sequence ID" value="NZ_JBHUIP010000014.1"/>
</dbReference>
<dbReference type="PRINTS" id="PR00033">
    <property type="entry name" value="HTHASNC"/>
</dbReference>
<dbReference type="InterPro" id="IPR011991">
    <property type="entry name" value="ArsR-like_HTH"/>
</dbReference>
<dbReference type="InterPro" id="IPR019885">
    <property type="entry name" value="Tscrpt_reg_HTH_AsnC-type_CS"/>
</dbReference>
<evidence type="ECO:0000259" key="4">
    <source>
        <dbReference type="PROSITE" id="PS50956"/>
    </source>
</evidence>
<evidence type="ECO:0000256" key="1">
    <source>
        <dbReference type="ARBA" id="ARBA00023015"/>
    </source>
</evidence>
<dbReference type="InterPro" id="IPR000485">
    <property type="entry name" value="AsnC-type_HTH_dom"/>
</dbReference>
<feature type="domain" description="HTH asnC-type" evidence="4">
    <location>
        <begin position="6"/>
        <end position="67"/>
    </location>
</feature>
<dbReference type="Gene3D" id="3.30.70.920">
    <property type="match status" value="1"/>
</dbReference>
<evidence type="ECO:0000256" key="3">
    <source>
        <dbReference type="ARBA" id="ARBA00023163"/>
    </source>
</evidence>
<dbReference type="InterPro" id="IPR011008">
    <property type="entry name" value="Dimeric_a/b-barrel"/>
</dbReference>
<dbReference type="CDD" id="cd00090">
    <property type="entry name" value="HTH_ARSR"/>
    <property type="match status" value="1"/>
</dbReference>
<name>A0ABW5DWY2_9PROT</name>
<dbReference type="InterPro" id="IPR036390">
    <property type="entry name" value="WH_DNA-bd_sf"/>
</dbReference>
<dbReference type="Pfam" id="PF01037">
    <property type="entry name" value="AsnC_trans_reg"/>
    <property type="match status" value="1"/>
</dbReference>
<evidence type="ECO:0000256" key="2">
    <source>
        <dbReference type="ARBA" id="ARBA00023125"/>
    </source>
</evidence>
<dbReference type="SUPFAM" id="SSF54909">
    <property type="entry name" value="Dimeric alpha+beta barrel"/>
    <property type="match status" value="1"/>
</dbReference>
<keyword evidence="6" id="KW-1185">Reference proteome</keyword>
<keyword evidence="3" id="KW-0804">Transcription</keyword>
<accession>A0ABW5DWY2</accession>
<evidence type="ECO:0000313" key="6">
    <source>
        <dbReference type="Proteomes" id="UP001597295"/>
    </source>
</evidence>
<dbReference type="Pfam" id="PF13412">
    <property type="entry name" value="HTH_24"/>
    <property type="match status" value="1"/>
</dbReference>
<proteinExistence type="predicted"/>
<dbReference type="SUPFAM" id="SSF46785">
    <property type="entry name" value="Winged helix' DNA-binding domain"/>
    <property type="match status" value="1"/>
</dbReference>